<sequence>MGERPEDLLREQAKEIAQKMVEGGAEDKVLSQVISPAFIERVGKATNKVIAEADSFGNREWDRKYAHRDGVIKAVFGPDILEGFDTATPRGKNDRKRRRVILTAAIDAAQKGDPQVFANRLQDNIAKGKNRGSYDYQTMAIRERHLTKAITIVLSHA</sequence>
<evidence type="ECO:0000313" key="1">
    <source>
        <dbReference type="EMBL" id="OGM70966.1"/>
    </source>
</evidence>
<name>A0A1F8C3V2_9BACT</name>
<comment type="caution">
    <text evidence="1">The sequence shown here is derived from an EMBL/GenBank/DDBJ whole genome shotgun (WGS) entry which is preliminary data.</text>
</comment>
<evidence type="ECO:0000313" key="2">
    <source>
        <dbReference type="Proteomes" id="UP000178429"/>
    </source>
</evidence>
<proteinExistence type="predicted"/>
<dbReference type="EMBL" id="MGHL01000001">
    <property type="protein sequence ID" value="OGM70966.1"/>
    <property type="molecule type" value="Genomic_DNA"/>
</dbReference>
<reference evidence="1 2" key="1">
    <citation type="journal article" date="2016" name="Nat. Commun.">
        <title>Thousands of microbial genomes shed light on interconnected biogeochemical processes in an aquifer system.</title>
        <authorList>
            <person name="Anantharaman K."/>
            <person name="Brown C.T."/>
            <person name="Hug L.A."/>
            <person name="Sharon I."/>
            <person name="Castelle C.J."/>
            <person name="Probst A.J."/>
            <person name="Thomas B.C."/>
            <person name="Singh A."/>
            <person name="Wilkins M.J."/>
            <person name="Karaoz U."/>
            <person name="Brodie E.L."/>
            <person name="Williams K.H."/>
            <person name="Hubbard S.S."/>
            <person name="Banfield J.F."/>
        </authorList>
    </citation>
    <scope>NUCLEOTIDE SEQUENCE [LARGE SCALE GENOMIC DNA]</scope>
</reference>
<dbReference type="Proteomes" id="UP000178429">
    <property type="component" value="Unassembled WGS sequence"/>
</dbReference>
<dbReference type="AlphaFoldDB" id="A0A1F8C3V2"/>
<accession>A0A1F8C3V2</accession>
<organism evidence="1 2">
    <name type="scientific">Candidatus Woesebacteria bacterium RIFCSPLOWO2_01_FULL_44_14</name>
    <dbReference type="NCBI Taxonomy" id="1802525"/>
    <lineage>
        <taxon>Bacteria</taxon>
        <taxon>Candidatus Woeseibacteriota</taxon>
    </lineage>
</organism>
<protein>
    <submittedName>
        <fullName evidence="1">Uncharacterized protein</fullName>
    </submittedName>
</protein>
<dbReference type="STRING" id="1802525.A2975_01695"/>
<gene>
    <name evidence="1" type="ORF">A2975_01695</name>
</gene>